<dbReference type="GO" id="GO:0005911">
    <property type="term" value="C:cell-cell junction"/>
    <property type="evidence" value="ECO:0007669"/>
    <property type="project" value="TreeGrafter"/>
</dbReference>
<dbReference type="GO" id="GO:0005886">
    <property type="term" value="C:plasma membrane"/>
    <property type="evidence" value="ECO:0007669"/>
    <property type="project" value="TreeGrafter"/>
</dbReference>
<dbReference type="Pfam" id="PF13927">
    <property type="entry name" value="Ig_3"/>
    <property type="match status" value="1"/>
</dbReference>
<evidence type="ECO:0000313" key="8">
    <source>
        <dbReference type="EMBL" id="CAG2251548.1"/>
    </source>
</evidence>
<reference evidence="8" key="1">
    <citation type="submission" date="2021-03" db="EMBL/GenBank/DDBJ databases">
        <authorList>
            <person name="Bekaert M."/>
        </authorList>
    </citation>
    <scope>NUCLEOTIDE SEQUENCE</scope>
</reference>
<evidence type="ECO:0000256" key="5">
    <source>
        <dbReference type="ARBA" id="ARBA00023319"/>
    </source>
</evidence>
<evidence type="ECO:0000256" key="6">
    <source>
        <dbReference type="SAM" id="MobiDB-lite"/>
    </source>
</evidence>
<dbReference type="CDD" id="cd00096">
    <property type="entry name" value="Ig"/>
    <property type="match status" value="1"/>
</dbReference>
<dbReference type="InterPro" id="IPR051275">
    <property type="entry name" value="Cell_adhesion_signaling"/>
</dbReference>
<dbReference type="GO" id="GO:0098609">
    <property type="term" value="P:cell-cell adhesion"/>
    <property type="evidence" value="ECO:0007669"/>
    <property type="project" value="TreeGrafter"/>
</dbReference>
<evidence type="ECO:0000313" key="9">
    <source>
        <dbReference type="Proteomes" id="UP000683360"/>
    </source>
</evidence>
<proteinExistence type="predicted"/>
<dbReference type="InterPro" id="IPR007110">
    <property type="entry name" value="Ig-like_dom"/>
</dbReference>
<feature type="region of interest" description="Disordered" evidence="6">
    <location>
        <begin position="237"/>
        <end position="261"/>
    </location>
</feature>
<keyword evidence="4" id="KW-0325">Glycoprotein</keyword>
<evidence type="ECO:0000256" key="4">
    <source>
        <dbReference type="ARBA" id="ARBA00023180"/>
    </source>
</evidence>
<dbReference type="OrthoDB" id="6158624at2759"/>
<dbReference type="InterPro" id="IPR013783">
    <property type="entry name" value="Ig-like_fold"/>
</dbReference>
<feature type="domain" description="Ig-like" evidence="7">
    <location>
        <begin position="101"/>
        <end position="194"/>
    </location>
</feature>
<dbReference type="InterPro" id="IPR036179">
    <property type="entry name" value="Ig-like_dom_sf"/>
</dbReference>
<dbReference type="GO" id="GO:0050839">
    <property type="term" value="F:cell adhesion molecule binding"/>
    <property type="evidence" value="ECO:0007669"/>
    <property type="project" value="TreeGrafter"/>
</dbReference>
<protein>
    <recommendedName>
        <fullName evidence="7">Ig-like domain-containing protein</fullName>
    </recommendedName>
</protein>
<comment type="subcellular location">
    <subcellularLocation>
        <location evidence="1">Membrane</location>
        <topology evidence="1">Single-pass type I membrane protein</topology>
    </subcellularLocation>
</comment>
<organism evidence="8 9">
    <name type="scientific">Mytilus edulis</name>
    <name type="common">Blue mussel</name>
    <dbReference type="NCBI Taxonomy" id="6550"/>
    <lineage>
        <taxon>Eukaryota</taxon>
        <taxon>Metazoa</taxon>
        <taxon>Spiralia</taxon>
        <taxon>Lophotrochozoa</taxon>
        <taxon>Mollusca</taxon>
        <taxon>Bivalvia</taxon>
        <taxon>Autobranchia</taxon>
        <taxon>Pteriomorphia</taxon>
        <taxon>Mytilida</taxon>
        <taxon>Mytiloidea</taxon>
        <taxon>Mytilidae</taxon>
        <taxon>Mytilinae</taxon>
        <taxon>Mytilus</taxon>
    </lineage>
</organism>
<evidence type="ECO:0000259" key="7">
    <source>
        <dbReference type="PROSITE" id="PS50835"/>
    </source>
</evidence>
<dbReference type="PROSITE" id="PS50835">
    <property type="entry name" value="IG_LIKE"/>
    <property type="match status" value="1"/>
</dbReference>
<dbReference type="EMBL" id="CAJPWZ010003093">
    <property type="protein sequence ID" value="CAG2251548.1"/>
    <property type="molecule type" value="Genomic_DNA"/>
</dbReference>
<dbReference type="AlphaFoldDB" id="A0A8S3V1K6"/>
<dbReference type="Proteomes" id="UP000683360">
    <property type="component" value="Unassembled WGS sequence"/>
</dbReference>
<accession>A0A8S3V1K6</accession>
<evidence type="ECO:0000256" key="2">
    <source>
        <dbReference type="ARBA" id="ARBA00023136"/>
    </source>
</evidence>
<dbReference type="Gene3D" id="2.60.40.10">
    <property type="entry name" value="Immunoglobulins"/>
    <property type="match status" value="1"/>
</dbReference>
<dbReference type="SUPFAM" id="SSF48726">
    <property type="entry name" value="Immunoglobulin"/>
    <property type="match status" value="1"/>
</dbReference>
<dbReference type="PANTHER" id="PTHR11640:SF31">
    <property type="entry name" value="IRREGULAR CHIASM C-ROUGHEST PROTEIN-RELATED"/>
    <property type="match status" value="1"/>
</dbReference>
<keyword evidence="9" id="KW-1185">Reference proteome</keyword>
<feature type="compositionally biased region" description="Basic and acidic residues" evidence="6">
    <location>
        <begin position="240"/>
        <end position="257"/>
    </location>
</feature>
<sequence length="328" mass="37367">MQTTQNSVPSFREGDTVQFTCTGNIGKPPGRFVWQLIPEQGEPIVYYNETTVVVDKIPDICSFRGTSNLTVEITAEYFKAKVQCFEESQADVLGMFVETEPLYVSYTVRHINITKQPNQPQYDHKTPTITLTCTGDGNPKPTYKWFRQENRRNIISSTNLYIIEDVIQNNSGLYICEAYNTLEDVKYYANNSVQIEIGEMREQNCCQKLMDCSMSCYGRAVNPVTNSTIPLTELEAVSNDNKERENHSKSRNSEESRSQNVDDSFISCHDITFNPEYTPVIFINNTVKSGDLEDAFNVDNTITENKISSRSKYVLTLISMPVSIMKFK</sequence>
<gene>
    <name evidence="8" type="ORF">MEDL_63176</name>
</gene>
<dbReference type="PANTHER" id="PTHR11640">
    <property type="entry name" value="NEPHRIN"/>
    <property type="match status" value="1"/>
</dbReference>
<evidence type="ECO:0000256" key="1">
    <source>
        <dbReference type="ARBA" id="ARBA00004479"/>
    </source>
</evidence>
<evidence type="ECO:0000256" key="3">
    <source>
        <dbReference type="ARBA" id="ARBA00023157"/>
    </source>
</evidence>
<comment type="caution">
    <text evidence="8">The sequence shown here is derived from an EMBL/GenBank/DDBJ whole genome shotgun (WGS) entry which is preliminary data.</text>
</comment>
<keyword evidence="5" id="KW-0393">Immunoglobulin domain</keyword>
<name>A0A8S3V1K6_MYTED</name>
<keyword evidence="2" id="KW-0472">Membrane</keyword>
<keyword evidence="3" id="KW-1015">Disulfide bond</keyword>